<sequence length="495" mass="55482">MATLAASIPLHCNICPRKPNFSDVSHLLTHIASKGHLSHYYKVKVRSGQEEASKRIIEAYDRWYEEWQVEDLMSERMSCKDKRRPRARLTSNSTRSRQQSNAPSDHLRRRAVNALDPRLTAQMVKNEPSPTPAPSMMSYGSGSPTPRQSFPPRMQAYPNPFAFNTGYADTPAISEDSEYIDRPTTPVNTVPAARHSLPPSLLSTAGGDAHHDETTVSECSKLKGVYWPGMDIFDSATPEMKRKRNQKKDISVLEQLQTNSQEVEATEFVFTPLGSLKKQRPISGSVTSSSPMKLESSPRSVYLSRSALEDMDVNNPRRRKRKPARALFMDDGPAAYEDDDLDLQLAIGKRRKTSNFNIFKDDEVSFGRPAGLNLLNSDFHPQQVTDTNSNSEFDFRAFEDPFQSTFNNNTTDNNSLGFDAFQQPPMFFPNAFSFTTNQPLQPPPALQEAPNFFNDSFLPDNSTWPTLDKPADADNDDQRTVTAPPSQRGSPPPAI</sequence>
<proteinExistence type="predicted"/>
<dbReference type="OrthoDB" id="5428259at2759"/>
<feature type="compositionally biased region" description="Polar residues" evidence="1">
    <location>
        <begin position="282"/>
        <end position="291"/>
    </location>
</feature>
<feature type="compositionally biased region" description="Basic and acidic residues" evidence="1">
    <location>
        <begin position="469"/>
        <end position="479"/>
    </location>
</feature>
<feature type="region of interest" description="Disordered" evidence="1">
    <location>
        <begin position="436"/>
        <end position="495"/>
    </location>
</feature>
<feature type="compositionally biased region" description="Polar residues" evidence="1">
    <location>
        <begin position="138"/>
        <end position="148"/>
    </location>
</feature>
<protein>
    <submittedName>
        <fullName evidence="2">Uncharacterized protein</fullName>
    </submittedName>
</protein>
<accession>A0A9P4HX22</accession>
<feature type="region of interest" description="Disordered" evidence="1">
    <location>
        <begin position="77"/>
        <end position="148"/>
    </location>
</feature>
<dbReference type="Proteomes" id="UP000799776">
    <property type="component" value="Unassembled WGS sequence"/>
</dbReference>
<gene>
    <name evidence="2" type="ORF">K490DRAFT_62143</name>
</gene>
<evidence type="ECO:0000313" key="3">
    <source>
        <dbReference type="Proteomes" id="UP000799776"/>
    </source>
</evidence>
<feature type="compositionally biased region" description="Polar residues" evidence="1">
    <location>
        <begin position="89"/>
        <end position="103"/>
    </location>
</feature>
<keyword evidence="3" id="KW-1185">Reference proteome</keyword>
<comment type="caution">
    <text evidence="2">The sequence shown here is derived from an EMBL/GenBank/DDBJ whole genome shotgun (WGS) entry which is preliminary data.</text>
</comment>
<reference evidence="2" key="1">
    <citation type="journal article" date="2020" name="Stud. Mycol.">
        <title>101 Dothideomycetes genomes: a test case for predicting lifestyles and emergence of pathogens.</title>
        <authorList>
            <person name="Haridas S."/>
            <person name="Albert R."/>
            <person name="Binder M."/>
            <person name="Bloem J."/>
            <person name="Labutti K."/>
            <person name="Salamov A."/>
            <person name="Andreopoulos B."/>
            <person name="Baker S."/>
            <person name="Barry K."/>
            <person name="Bills G."/>
            <person name="Bluhm B."/>
            <person name="Cannon C."/>
            <person name="Castanera R."/>
            <person name="Culley D."/>
            <person name="Daum C."/>
            <person name="Ezra D."/>
            <person name="Gonzalez J."/>
            <person name="Henrissat B."/>
            <person name="Kuo A."/>
            <person name="Liang C."/>
            <person name="Lipzen A."/>
            <person name="Lutzoni F."/>
            <person name="Magnuson J."/>
            <person name="Mondo S."/>
            <person name="Nolan M."/>
            <person name="Ohm R."/>
            <person name="Pangilinan J."/>
            <person name="Park H.-J."/>
            <person name="Ramirez L."/>
            <person name="Alfaro M."/>
            <person name="Sun H."/>
            <person name="Tritt A."/>
            <person name="Yoshinaga Y."/>
            <person name="Zwiers L.-H."/>
            <person name="Turgeon B."/>
            <person name="Goodwin S."/>
            <person name="Spatafora J."/>
            <person name="Crous P."/>
            <person name="Grigoriev I."/>
        </authorList>
    </citation>
    <scope>NUCLEOTIDE SEQUENCE</scope>
    <source>
        <strain evidence="2">CBS 121410</strain>
    </source>
</reference>
<dbReference type="AlphaFoldDB" id="A0A9P4HX22"/>
<evidence type="ECO:0000256" key="1">
    <source>
        <dbReference type="SAM" id="MobiDB-lite"/>
    </source>
</evidence>
<feature type="region of interest" description="Disordered" evidence="1">
    <location>
        <begin position="279"/>
        <end position="300"/>
    </location>
</feature>
<evidence type="ECO:0000313" key="2">
    <source>
        <dbReference type="EMBL" id="KAF2090816.1"/>
    </source>
</evidence>
<name>A0A9P4HX22_9PEZI</name>
<organism evidence="2 3">
    <name type="scientific">Saccharata proteae CBS 121410</name>
    <dbReference type="NCBI Taxonomy" id="1314787"/>
    <lineage>
        <taxon>Eukaryota</taxon>
        <taxon>Fungi</taxon>
        <taxon>Dikarya</taxon>
        <taxon>Ascomycota</taxon>
        <taxon>Pezizomycotina</taxon>
        <taxon>Dothideomycetes</taxon>
        <taxon>Dothideomycetes incertae sedis</taxon>
        <taxon>Botryosphaeriales</taxon>
        <taxon>Saccharataceae</taxon>
        <taxon>Saccharata</taxon>
    </lineage>
</organism>
<feature type="compositionally biased region" description="Polar residues" evidence="1">
    <location>
        <begin position="480"/>
        <end position="489"/>
    </location>
</feature>
<dbReference type="EMBL" id="ML978712">
    <property type="protein sequence ID" value="KAF2090816.1"/>
    <property type="molecule type" value="Genomic_DNA"/>
</dbReference>